<dbReference type="InParanoid" id="A0A2I4BLX8"/>
<feature type="transmembrane region" description="Helical" evidence="1">
    <location>
        <begin position="70"/>
        <end position="90"/>
    </location>
</feature>
<reference evidence="3" key="1">
    <citation type="submission" date="2025-08" db="UniProtKB">
        <authorList>
            <consortium name="RefSeq"/>
        </authorList>
    </citation>
    <scope>IDENTIFICATION</scope>
    <source>
        <strain evidence="3">Quisiro</strain>
        <tissue evidence="3">Liver</tissue>
    </source>
</reference>
<feature type="transmembrane region" description="Helical" evidence="1">
    <location>
        <begin position="181"/>
        <end position="200"/>
    </location>
</feature>
<feature type="transmembrane region" description="Helical" evidence="1">
    <location>
        <begin position="206"/>
        <end position="228"/>
    </location>
</feature>
<dbReference type="AlphaFoldDB" id="A0A2I4BLX8"/>
<feature type="transmembrane region" description="Helical" evidence="1">
    <location>
        <begin position="124"/>
        <end position="144"/>
    </location>
</feature>
<dbReference type="GeneID" id="106520953"/>
<keyword evidence="1" id="KW-0812">Transmembrane</keyword>
<dbReference type="PANTHER" id="PTHR33802:SF3">
    <property type="match status" value="1"/>
</dbReference>
<protein>
    <submittedName>
        <fullName evidence="3">Uncharacterized protein LOC106520953</fullName>
    </submittedName>
</protein>
<proteinExistence type="predicted"/>
<dbReference type="Proteomes" id="UP000192220">
    <property type="component" value="Unplaced"/>
</dbReference>
<dbReference type="PANTHER" id="PTHR33802">
    <property type="entry name" value="SI:CH211-161H7.5-RELATED"/>
    <property type="match status" value="1"/>
</dbReference>
<evidence type="ECO:0000313" key="2">
    <source>
        <dbReference type="Proteomes" id="UP000192220"/>
    </source>
</evidence>
<keyword evidence="1" id="KW-1133">Transmembrane helix</keyword>
<feature type="transmembrane region" description="Helical" evidence="1">
    <location>
        <begin position="150"/>
        <end position="169"/>
    </location>
</feature>
<dbReference type="KEGG" id="alim:106520953"/>
<keyword evidence="1" id="KW-0472">Membrane</keyword>
<sequence>MDRWSENYWIIIDLWSKCWLVYAVVGIFKRNVLGPECCNPEVHPPLFYLMWATINFSRICSVPLWDQHFILVAVLFKWILPVYSFSMLYISYSNLHQHKAWLAINNPSVIHLTRYLTQNGLAMFAWWSLLHAVVDLGVVLKYYTAMTDPLISTVVLSIIFICVITWFSLQSVFCAKYMRHTFTVHAVLILGLGSMFTSSYRVQNFSVNTAICGIVMILVTIMSFIHLIQACVEKTHTPLAVEPNGNLGNCVTVCDLEGNIKPKQ</sequence>
<evidence type="ECO:0000313" key="3">
    <source>
        <dbReference type="RefSeq" id="XP_013868744.1"/>
    </source>
</evidence>
<keyword evidence="2" id="KW-1185">Reference proteome</keyword>
<organism evidence="2 3">
    <name type="scientific">Austrofundulus limnaeus</name>
    <name type="common">Annual killifish</name>
    <dbReference type="NCBI Taxonomy" id="52670"/>
    <lineage>
        <taxon>Eukaryota</taxon>
        <taxon>Metazoa</taxon>
        <taxon>Chordata</taxon>
        <taxon>Craniata</taxon>
        <taxon>Vertebrata</taxon>
        <taxon>Euteleostomi</taxon>
        <taxon>Actinopterygii</taxon>
        <taxon>Neopterygii</taxon>
        <taxon>Teleostei</taxon>
        <taxon>Neoteleostei</taxon>
        <taxon>Acanthomorphata</taxon>
        <taxon>Ovalentaria</taxon>
        <taxon>Atherinomorphae</taxon>
        <taxon>Cyprinodontiformes</taxon>
        <taxon>Rivulidae</taxon>
        <taxon>Austrofundulus</taxon>
    </lineage>
</organism>
<name>A0A2I4BLX8_AUSLI</name>
<dbReference type="RefSeq" id="XP_013868744.1">
    <property type="nucleotide sequence ID" value="XM_014013290.1"/>
</dbReference>
<dbReference type="OrthoDB" id="5586934at2759"/>
<evidence type="ECO:0000256" key="1">
    <source>
        <dbReference type="SAM" id="Phobius"/>
    </source>
</evidence>
<gene>
    <name evidence="3" type="primary">LOC106520953</name>
</gene>
<accession>A0A2I4BLX8</accession>